<keyword evidence="5" id="KW-0804">Transcription</keyword>
<accession>A0A896W3N8</accession>
<dbReference type="Gene3D" id="1.10.10.60">
    <property type="entry name" value="Homeodomain-like"/>
    <property type="match status" value="1"/>
</dbReference>
<dbReference type="SUPFAM" id="SSF46689">
    <property type="entry name" value="Homeodomain-like"/>
    <property type="match status" value="1"/>
</dbReference>
<comment type="subcellular location">
    <subcellularLocation>
        <location evidence="1">Nucleus</location>
    </subcellularLocation>
</comment>
<evidence type="ECO:0000313" key="9">
    <source>
        <dbReference type="EMBL" id="QSD99647.1"/>
    </source>
</evidence>
<gene>
    <name evidence="9" type="primary">EVM0018313.1</name>
</gene>
<feature type="domain" description="HTH myb-type" evidence="8">
    <location>
        <begin position="12"/>
        <end position="72"/>
    </location>
</feature>
<keyword evidence="3" id="KW-0805">Transcription regulation</keyword>
<evidence type="ECO:0000256" key="1">
    <source>
        <dbReference type="ARBA" id="ARBA00004123"/>
    </source>
</evidence>
<dbReference type="NCBIfam" id="TIGR01557">
    <property type="entry name" value="myb_SHAQKYF"/>
    <property type="match status" value="1"/>
</dbReference>
<dbReference type="Pfam" id="PF14379">
    <property type="entry name" value="Myb_CC_LHEQLE"/>
    <property type="match status" value="1"/>
</dbReference>
<protein>
    <submittedName>
        <fullName evidence="9">MYB family transcription factor</fullName>
    </submittedName>
</protein>
<dbReference type="InterPro" id="IPR025756">
    <property type="entry name" value="Myb_CC_LHEQLE"/>
</dbReference>
<evidence type="ECO:0000256" key="5">
    <source>
        <dbReference type="ARBA" id="ARBA00023163"/>
    </source>
</evidence>
<dbReference type="PANTHER" id="PTHR31499:SF66">
    <property type="entry name" value="MYB-LIKE TRANSCRIPTION FACTOR FAMILY PROTEIN"/>
    <property type="match status" value="1"/>
</dbReference>
<dbReference type="GO" id="GO:0003677">
    <property type="term" value="F:DNA binding"/>
    <property type="evidence" value="ECO:0007669"/>
    <property type="project" value="InterPro"/>
</dbReference>
<dbReference type="Pfam" id="PF00249">
    <property type="entry name" value="Myb_DNA-binding"/>
    <property type="match status" value="1"/>
</dbReference>
<dbReference type="InterPro" id="IPR006447">
    <property type="entry name" value="Myb_dom_plants"/>
</dbReference>
<name>A0A896W3N8_MELAB</name>
<keyword evidence="4" id="KW-0175">Coiled coil</keyword>
<feature type="compositionally biased region" description="Basic and acidic residues" evidence="7">
    <location>
        <begin position="229"/>
        <end position="244"/>
    </location>
</feature>
<organism evidence="9">
    <name type="scientific">Melilotus albus</name>
    <name type="common">White sweet clover</name>
    <name type="synonym">Melilotus officinalis subsp. albus</name>
    <dbReference type="NCBI Taxonomy" id="47082"/>
    <lineage>
        <taxon>Eukaryota</taxon>
        <taxon>Viridiplantae</taxon>
        <taxon>Streptophyta</taxon>
        <taxon>Embryophyta</taxon>
        <taxon>Tracheophyta</taxon>
        <taxon>Spermatophyta</taxon>
        <taxon>Magnoliopsida</taxon>
        <taxon>eudicotyledons</taxon>
        <taxon>Gunneridae</taxon>
        <taxon>Pentapetalae</taxon>
        <taxon>rosids</taxon>
        <taxon>fabids</taxon>
        <taxon>Fabales</taxon>
        <taxon>Fabaceae</taxon>
        <taxon>Papilionoideae</taxon>
        <taxon>50 kb inversion clade</taxon>
        <taxon>NPAAA clade</taxon>
        <taxon>Hologalegina</taxon>
        <taxon>IRL clade</taxon>
        <taxon>Trifolieae</taxon>
        <taxon>Melilotus</taxon>
    </lineage>
</organism>
<dbReference type="PROSITE" id="PS51294">
    <property type="entry name" value="HTH_MYB"/>
    <property type="match status" value="1"/>
</dbReference>
<comment type="similarity">
    <text evidence="2">Belongs to the MYB-CC family.</text>
</comment>
<dbReference type="GO" id="GO:0005634">
    <property type="term" value="C:nucleus"/>
    <property type="evidence" value="ECO:0007669"/>
    <property type="project" value="UniProtKB-SubCell"/>
</dbReference>
<evidence type="ECO:0000256" key="6">
    <source>
        <dbReference type="ARBA" id="ARBA00023242"/>
    </source>
</evidence>
<feature type="region of interest" description="Disordered" evidence="7">
    <location>
        <begin position="187"/>
        <end position="247"/>
    </location>
</feature>
<dbReference type="FunFam" id="1.10.10.60:FF:000002">
    <property type="entry name" value="Myb family transcription factor"/>
    <property type="match status" value="1"/>
</dbReference>
<dbReference type="InterPro" id="IPR001005">
    <property type="entry name" value="SANT/Myb"/>
</dbReference>
<evidence type="ECO:0000259" key="8">
    <source>
        <dbReference type="PROSITE" id="PS51294"/>
    </source>
</evidence>
<evidence type="ECO:0000256" key="4">
    <source>
        <dbReference type="ARBA" id="ARBA00023054"/>
    </source>
</evidence>
<reference evidence="9" key="1">
    <citation type="journal article" name="Plants (Basel)">
        <title>NAC and MYB Families and Lignin Biosynthesis-Related Members Identification and Expression Analysis in Melilotus albus.</title>
        <authorList>
            <person name="Chen L."/>
            <person name="Wu F."/>
            <person name="Zhang J."/>
        </authorList>
    </citation>
    <scope>NUCLEOTIDE SEQUENCE</scope>
</reference>
<dbReference type="PANTHER" id="PTHR31499">
    <property type="entry name" value="MYB FAMILY TRANSCRIPTION FACTOR PHL11"/>
    <property type="match status" value="1"/>
</dbReference>
<keyword evidence="6" id="KW-0539">Nucleus</keyword>
<dbReference type="InterPro" id="IPR009057">
    <property type="entry name" value="Homeodomain-like_sf"/>
</dbReference>
<feature type="compositionally biased region" description="Polar residues" evidence="7">
    <location>
        <begin position="187"/>
        <end position="206"/>
    </location>
</feature>
<dbReference type="InterPro" id="IPR017930">
    <property type="entry name" value="Myb_dom"/>
</dbReference>
<dbReference type="InterPro" id="IPR046955">
    <property type="entry name" value="PHR1-like"/>
</dbReference>
<sequence>MQNQSMNFVLSTDAKPRLKWTPELHQRFIDAINQLGGAAKATPKSIMRIMEIPGLTLYHLKSHLQKYRLGKSQQLETCSDNKQQVYTETKSCDEQCSREIGLGDQNQITENMEISHALEMQMEVERKLNEQIEVRKHLQLRIEAQGKYLQSVLMKAQEALSGHNSSPIGIKLTNDELSQLVTMINNASPSSPISELTESRGLSLNSGKRKQDNGTSLCSLESSLTSSESSERKEEKHALEDIGDFKNSNTISPELPLMAMQSEEKSVSCPISVCVIRSDDSNNEANGRKRNEETKFDDSYVENCSYRKRCGKKLKKAKLSEKFDLNSKCQNDMESTSSKMLLDLNCSLNFCEP</sequence>
<feature type="compositionally biased region" description="Low complexity" evidence="7">
    <location>
        <begin position="215"/>
        <end position="228"/>
    </location>
</feature>
<proteinExistence type="inferred from homology"/>
<dbReference type="EMBL" id="MW302493">
    <property type="protein sequence ID" value="QSD99647.1"/>
    <property type="molecule type" value="Genomic_DNA"/>
</dbReference>
<evidence type="ECO:0000256" key="7">
    <source>
        <dbReference type="SAM" id="MobiDB-lite"/>
    </source>
</evidence>
<evidence type="ECO:0000256" key="2">
    <source>
        <dbReference type="ARBA" id="ARBA00006783"/>
    </source>
</evidence>
<dbReference type="AlphaFoldDB" id="A0A896W3N8"/>
<dbReference type="GO" id="GO:0003700">
    <property type="term" value="F:DNA-binding transcription factor activity"/>
    <property type="evidence" value="ECO:0007669"/>
    <property type="project" value="InterPro"/>
</dbReference>
<evidence type="ECO:0000256" key="3">
    <source>
        <dbReference type="ARBA" id="ARBA00023015"/>
    </source>
</evidence>